<sequence>DEEAKWRCKGVNVFTASLSESDSESTFGTPQKNHASPAPRCGRAGGRSPQKGGEESETFQVKTLAQIRREKAAARDTPVTSTEEEADASVTVDSERIREEQLLKRILGVSEVYTVAQDEIGDLREKLARKRKQEAADDSELQKQKHGKIADAKAASRVRIKRPSFRESTRTVTIGNHPSRPRRATLAVTKHAALEQETAVSSSTPDAELEMSDVVKRLDDFLDDDDVVTASSYDADIDADLLSDLDDAIGLP</sequence>
<reference evidence="2 3" key="1">
    <citation type="journal article" date="2023" name="Arcadia Sci">
        <title>De novo assembly of a long-read Amblyomma americanum tick genome.</title>
        <authorList>
            <person name="Chou S."/>
            <person name="Poskanzer K.E."/>
            <person name="Rollins M."/>
            <person name="Thuy-Boun P.S."/>
        </authorList>
    </citation>
    <scope>NUCLEOTIDE SEQUENCE [LARGE SCALE GENOMIC DNA]</scope>
    <source>
        <strain evidence="2">F_SG_1</strain>
        <tissue evidence="2">Salivary glands</tissue>
    </source>
</reference>
<protein>
    <submittedName>
        <fullName evidence="2">Uncharacterized protein</fullName>
    </submittedName>
</protein>
<feature type="compositionally biased region" description="Polar residues" evidence="1">
    <location>
        <begin position="19"/>
        <end position="34"/>
    </location>
</feature>
<name>A0AAQ4D6T1_AMBAM</name>
<gene>
    <name evidence="2" type="ORF">V5799_004196</name>
</gene>
<evidence type="ECO:0000256" key="1">
    <source>
        <dbReference type="SAM" id="MobiDB-lite"/>
    </source>
</evidence>
<comment type="caution">
    <text evidence="2">The sequence shown here is derived from an EMBL/GenBank/DDBJ whole genome shotgun (WGS) entry which is preliminary data.</text>
</comment>
<evidence type="ECO:0000313" key="3">
    <source>
        <dbReference type="Proteomes" id="UP001321473"/>
    </source>
</evidence>
<organism evidence="2 3">
    <name type="scientific">Amblyomma americanum</name>
    <name type="common">Lone star tick</name>
    <dbReference type="NCBI Taxonomy" id="6943"/>
    <lineage>
        <taxon>Eukaryota</taxon>
        <taxon>Metazoa</taxon>
        <taxon>Ecdysozoa</taxon>
        <taxon>Arthropoda</taxon>
        <taxon>Chelicerata</taxon>
        <taxon>Arachnida</taxon>
        <taxon>Acari</taxon>
        <taxon>Parasitiformes</taxon>
        <taxon>Ixodida</taxon>
        <taxon>Ixodoidea</taxon>
        <taxon>Ixodidae</taxon>
        <taxon>Amblyomminae</taxon>
        <taxon>Amblyomma</taxon>
    </lineage>
</organism>
<keyword evidence="3" id="KW-1185">Reference proteome</keyword>
<evidence type="ECO:0000313" key="2">
    <source>
        <dbReference type="EMBL" id="KAK8758171.1"/>
    </source>
</evidence>
<accession>A0AAQ4D6T1</accession>
<dbReference type="Proteomes" id="UP001321473">
    <property type="component" value="Unassembled WGS sequence"/>
</dbReference>
<feature type="non-terminal residue" evidence="2">
    <location>
        <position position="1"/>
    </location>
</feature>
<feature type="region of interest" description="Disordered" evidence="1">
    <location>
        <begin position="19"/>
        <end position="94"/>
    </location>
</feature>
<proteinExistence type="predicted"/>
<dbReference type="AlphaFoldDB" id="A0AAQ4D6T1"/>
<dbReference type="EMBL" id="JARKHS020034399">
    <property type="protein sequence ID" value="KAK8758171.1"/>
    <property type="molecule type" value="Genomic_DNA"/>
</dbReference>